<dbReference type="SUPFAM" id="SSF56801">
    <property type="entry name" value="Acetyl-CoA synthetase-like"/>
    <property type="match status" value="1"/>
</dbReference>
<dbReference type="GO" id="GO:0016020">
    <property type="term" value="C:membrane"/>
    <property type="evidence" value="ECO:0007669"/>
    <property type="project" value="TreeGrafter"/>
</dbReference>
<feature type="domain" description="AMP-dependent synthetase/ligase" evidence="2">
    <location>
        <begin position="326"/>
        <end position="572"/>
    </location>
</feature>
<keyword evidence="1" id="KW-0472">Membrane</keyword>
<evidence type="ECO:0000313" key="3">
    <source>
        <dbReference type="EMBL" id="KAH0545292.1"/>
    </source>
</evidence>
<dbReference type="Gene3D" id="3.40.50.12780">
    <property type="entry name" value="N-terminal domain of ligase-like"/>
    <property type="match status" value="1"/>
</dbReference>
<keyword evidence="4" id="KW-1185">Reference proteome</keyword>
<evidence type="ECO:0000313" key="4">
    <source>
        <dbReference type="Proteomes" id="UP000698800"/>
    </source>
</evidence>
<keyword evidence="1" id="KW-0812">Transmembrane</keyword>
<dbReference type="InterPro" id="IPR042099">
    <property type="entry name" value="ANL_N_sf"/>
</dbReference>
<dbReference type="GO" id="GO:0004467">
    <property type="term" value="F:long-chain fatty acid-CoA ligase activity"/>
    <property type="evidence" value="ECO:0007669"/>
    <property type="project" value="TreeGrafter"/>
</dbReference>
<dbReference type="Pfam" id="PF00501">
    <property type="entry name" value="AMP-binding"/>
    <property type="match status" value="1"/>
</dbReference>
<evidence type="ECO:0000256" key="1">
    <source>
        <dbReference type="SAM" id="Phobius"/>
    </source>
</evidence>
<dbReference type="EMBL" id="JAGHQL010000007">
    <property type="protein sequence ID" value="KAH0545292.1"/>
    <property type="molecule type" value="Genomic_DNA"/>
</dbReference>
<organism evidence="3 4">
    <name type="scientific">Glutinoglossum americanum</name>
    <dbReference type="NCBI Taxonomy" id="1670608"/>
    <lineage>
        <taxon>Eukaryota</taxon>
        <taxon>Fungi</taxon>
        <taxon>Dikarya</taxon>
        <taxon>Ascomycota</taxon>
        <taxon>Pezizomycotina</taxon>
        <taxon>Geoglossomycetes</taxon>
        <taxon>Geoglossales</taxon>
        <taxon>Geoglossaceae</taxon>
        <taxon>Glutinoglossum</taxon>
    </lineage>
</organism>
<comment type="caution">
    <text evidence="3">The sequence shown here is derived from an EMBL/GenBank/DDBJ whole genome shotgun (WGS) entry which is preliminary data.</text>
</comment>
<evidence type="ECO:0000259" key="2">
    <source>
        <dbReference type="Pfam" id="PF00501"/>
    </source>
</evidence>
<accession>A0A9P8L6R7</accession>
<reference evidence="3" key="1">
    <citation type="submission" date="2021-03" db="EMBL/GenBank/DDBJ databases">
        <title>Comparative genomics and phylogenomic investigation of the class Geoglossomycetes provide insights into ecological specialization and systematics.</title>
        <authorList>
            <person name="Melie T."/>
            <person name="Pirro S."/>
            <person name="Miller A.N."/>
            <person name="Quandt A."/>
        </authorList>
    </citation>
    <scope>NUCLEOTIDE SEQUENCE</scope>
    <source>
        <strain evidence="3">GBOQ0MN5Z8</strain>
    </source>
</reference>
<sequence>MAGDNIVQQIDTYLTELLGGWNIYTTAIVVVILTFLLYSLFTPHDPDTHPVLLARQSSVSPVRLPGESAVYRSPEITYGHSLRAGLGVKEPGAPKWAAGKDGDLRDVWRQTVRGAIGDSGEPTGKTGSILTVLGKERILEHRLDEVSRQINIIGQYIRQHNGQRIAIYLPNSIEFLTTVFGKSTFHSSNDPLANQVGVVSATTFYGITPILIPCNLPVETLIHTLQKTKPDFLIAAAGGLPLTDIVRFYGGLKQVVWVVEEGSRHMDWNEVPEGIGGQAGVGVWHEIVEEKKSTVGTALPDNTENESLKDLVVIWHGDKDDVGEVVEFTQENLVAGIAGIISSLPVNQRYNSSDLLLPVEPLSMVYPLALTFAALYSGASVVLNSAISQKTDLALATRSVSPTIVVASPEIITKSINKTRSEMTMGWHKLVYWFETRALTIGGRMPVASIFSSLFDYARPAIGEQPGKLRLLYVAERANTGCPPLDPVDLSDLRAFTGARVVYALTAARVAGAVCQTSIYDYRKDDARKGKHSHFGIPLSSVEVKVVDTPSHKITDEGDPTGEIVATGPAVAGRQAALGVIGTFRDDGTLAYV</sequence>
<dbReference type="AlphaFoldDB" id="A0A9P8L6R7"/>
<gene>
    <name evidence="3" type="ORF">FGG08_000591</name>
</gene>
<dbReference type="GO" id="GO:0005783">
    <property type="term" value="C:endoplasmic reticulum"/>
    <property type="evidence" value="ECO:0007669"/>
    <property type="project" value="TreeGrafter"/>
</dbReference>
<keyword evidence="1" id="KW-1133">Transmembrane helix</keyword>
<dbReference type="Proteomes" id="UP000698800">
    <property type="component" value="Unassembled WGS sequence"/>
</dbReference>
<name>A0A9P8L6R7_9PEZI</name>
<dbReference type="InterPro" id="IPR000873">
    <property type="entry name" value="AMP-dep_synth/lig_dom"/>
</dbReference>
<dbReference type="PANTHER" id="PTHR43272">
    <property type="entry name" value="LONG-CHAIN-FATTY-ACID--COA LIGASE"/>
    <property type="match status" value="1"/>
</dbReference>
<feature type="transmembrane region" description="Helical" evidence="1">
    <location>
        <begin position="21"/>
        <end position="41"/>
    </location>
</feature>
<dbReference type="OrthoDB" id="4138492at2759"/>
<protein>
    <recommendedName>
        <fullName evidence="2">AMP-dependent synthetase/ligase domain-containing protein</fullName>
    </recommendedName>
</protein>
<proteinExistence type="predicted"/>
<dbReference type="PANTHER" id="PTHR43272:SF11">
    <property type="entry name" value="AMP-DEPENDENT SYNTHETASE_LIGASE DOMAIN-CONTAINING PROTEIN"/>
    <property type="match status" value="1"/>
</dbReference>